<dbReference type="GO" id="GO:0015941">
    <property type="term" value="P:pantothenate catabolic process"/>
    <property type="evidence" value="ECO:0007669"/>
    <property type="project" value="InterPro"/>
</dbReference>
<dbReference type="Pfam" id="PF02441">
    <property type="entry name" value="Flavoprotein"/>
    <property type="match status" value="1"/>
</dbReference>
<evidence type="ECO:0000313" key="6">
    <source>
        <dbReference type="Proteomes" id="UP000185744"/>
    </source>
</evidence>
<keyword evidence="1" id="KW-0210">Decarboxylase</keyword>
<evidence type="ECO:0000256" key="1">
    <source>
        <dbReference type="ARBA" id="ARBA00022793"/>
    </source>
</evidence>
<proteinExistence type="predicted"/>
<keyword evidence="2" id="KW-0456">Lyase</keyword>
<dbReference type="GO" id="GO:0010181">
    <property type="term" value="F:FMN binding"/>
    <property type="evidence" value="ECO:0007669"/>
    <property type="project" value="InterPro"/>
</dbReference>
<name>A0A1Q6DXD4_METT1</name>
<evidence type="ECO:0000259" key="3">
    <source>
        <dbReference type="Pfam" id="PF02441"/>
    </source>
</evidence>
<sequence length="401" mass="44436">MEEDDSIRFQESRELENKRIILGVTGSIASIMSIKLSRELIRRGADVVAVLSDSAKNMIDSSTLEYATGNDVVDEVGGGVQHVRELGKGGDADLFLIAPATANTINKLANGVCDTPVTLFGITAISNDKKVSIAPAMHESMLKNEITESNVDKLSDLGVNIIEPRFESGKAKLSDLSRIIFEVKRQLEPESLGNRRLLITAGSTKEEIDDVRFLTNSGSGRMGAYLAEEAAIRGAEVTLILGENDLDRLPCISNIINVSSYEEMRDRVQEQIEKNKPSVFISTAAVSDFKVDKKEGKLSSSREIELSLRPREKIIDKVLDKSPEISVFSFKLEKEIEEAKEEALDIVEDKEIKLVVANGVKSMGTENMECYMVSNEFVNKRKGKKRNVAKDILDYLERMDR</sequence>
<feature type="domain" description="DNA/pantothenate metabolism flavoprotein C-terminal" evidence="4">
    <location>
        <begin position="194"/>
        <end position="397"/>
    </location>
</feature>
<gene>
    <name evidence="5" type="ORF">BTN85_1532</name>
</gene>
<dbReference type="PANTHER" id="PTHR14359:SF6">
    <property type="entry name" value="PHOSPHOPANTOTHENOYLCYSTEINE DECARBOXYLASE"/>
    <property type="match status" value="1"/>
</dbReference>
<dbReference type="InterPro" id="IPR036551">
    <property type="entry name" value="Flavin_trans-like"/>
</dbReference>
<dbReference type="EMBL" id="MSDW01000001">
    <property type="protein sequence ID" value="OKY79026.1"/>
    <property type="molecule type" value="Genomic_DNA"/>
</dbReference>
<dbReference type="InParanoid" id="A0A1Q6DXD4"/>
<dbReference type="STRING" id="1903181.BTN85_1532"/>
<dbReference type="GO" id="GO:0004633">
    <property type="term" value="F:phosphopantothenoylcysteine decarboxylase activity"/>
    <property type="evidence" value="ECO:0007669"/>
    <property type="project" value="InterPro"/>
</dbReference>
<organism evidence="5 6">
    <name type="scientific">Methanohalarchaeum thermophilum</name>
    <dbReference type="NCBI Taxonomy" id="1903181"/>
    <lineage>
        <taxon>Archaea</taxon>
        <taxon>Methanobacteriati</taxon>
        <taxon>Methanobacteriota</taxon>
        <taxon>Methanonatronarchaeia</taxon>
        <taxon>Methanonatronarchaeales</taxon>
        <taxon>Methanonatronarchaeaceae</taxon>
        <taxon>Candidatus Methanohalarchaeum</taxon>
    </lineage>
</organism>
<dbReference type="GO" id="GO:0071513">
    <property type="term" value="C:phosphopantothenoylcysteine decarboxylase complex"/>
    <property type="evidence" value="ECO:0007669"/>
    <property type="project" value="TreeGrafter"/>
</dbReference>
<dbReference type="Gene3D" id="3.40.50.1950">
    <property type="entry name" value="Flavin prenyltransferase-like"/>
    <property type="match status" value="1"/>
</dbReference>
<dbReference type="InterPro" id="IPR005252">
    <property type="entry name" value="CoaBC"/>
</dbReference>
<dbReference type="InterPro" id="IPR003382">
    <property type="entry name" value="Flavoprotein"/>
</dbReference>
<dbReference type="GO" id="GO:0004632">
    <property type="term" value="F:phosphopantothenate--cysteine ligase activity"/>
    <property type="evidence" value="ECO:0007669"/>
    <property type="project" value="InterPro"/>
</dbReference>
<dbReference type="InterPro" id="IPR035929">
    <property type="entry name" value="CoaB-like_sf"/>
</dbReference>
<protein>
    <submittedName>
        <fullName evidence="5">Phosphopantothenoylcysteine synthetase/decarboxylase Dfp</fullName>
    </submittedName>
</protein>
<accession>A0A1Q6DXD4</accession>
<evidence type="ECO:0000259" key="4">
    <source>
        <dbReference type="Pfam" id="PF04127"/>
    </source>
</evidence>
<dbReference type="InterPro" id="IPR007085">
    <property type="entry name" value="DNA/pantothenate-metab_flavo_C"/>
</dbReference>
<reference evidence="5" key="1">
    <citation type="submission" date="2016-12" db="EMBL/GenBank/DDBJ databases">
        <title>Discovery of methanogenic haloarchaea.</title>
        <authorList>
            <person name="Sorokin D.Y."/>
            <person name="Makarova K.S."/>
            <person name="Abbas B."/>
            <person name="Ferrer M."/>
            <person name="Golyshin P.N."/>
        </authorList>
    </citation>
    <scope>NUCLEOTIDE SEQUENCE [LARGE SCALE GENOMIC DNA]</scope>
    <source>
        <strain evidence="5">HMET1</strain>
    </source>
</reference>
<evidence type="ECO:0000313" key="5">
    <source>
        <dbReference type="EMBL" id="OKY79026.1"/>
    </source>
</evidence>
<feature type="domain" description="Flavoprotein" evidence="3">
    <location>
        <begin position="18"/>
        <end position="179"/>
    </location>
</feature>
<dbReference type="SUPFAM" id="SSF52507">
    <property type="entry name" value="Homo-oligomeric flavin-containing Cys decarboxylases, HFCD"/>
    <property type="match status" value="1"/>
</dbReference>
<dbReference type="AlphaFoldDB" id="A0A1Q6DXD4"/>
<comment type="caution">
    <text evidence="5">The sequence shown here is derived from an EMBL/GenBank/DDBJ whole genome shotgun (WGS) entry which is preliminary data.</text>
</comment>
<dbReference type="SUPFAM" id="SSF102645">
    <property type="entry name" value="CoaB-like"/>
    <property type="match status" value="1"/>
</dbReference>
<dbReference type="Pfam" id="PF04127">
    <property type="entry name" value="DFP"/>
    <property type="match status" value="1"/>
</dbReference>
<dbReference type="Proteomes" id="UP000185744">
    <property type="component" value="Unassembled WGS sequence"/>
</dbReference>
<dbReference type="NCBIfam" id="TIGR00521">
    <property type="entry name" value="coaBC_dfp"/>
    <property type="match status" value="1"/>
</dbReference>
<dbReference type="FunCoup" id="A0A1Q6DXD4">
    <property type="interactions" value="153"/>
</dbReference>
<dbReference type="GO" id="GO:0015937">
    <property type="term" value="P:coenzyme A biosynthetic process"/>
    <property type="evidence" value="ECO:0007669"/>
    <property type="project" value="InterPro"/>
</dbReference>
<keyword evidence="6" id="KW-1185">Reference proteome</keyword>
<dbReference type="Gene3D" id="3.40.50.10300">
    <property type="entry name" value="CoaB-like"/>
    <property type="match status" value="1"/>
</dbReference>
<dbReference type="PANTHER" id="PTHR14359">
    <property type="entry name" value="HOMO-OLIGOMERIC FLAVIN CONTAINING CYS DECARBOXYLASE FAMILY"/>
    <property type="match status" value="1"/>
</dbReference>
<evidence type="ECO:0000256" key="2">
    <source>
        <dbReference type="ARBA" id="ARBA00023239"/>
    </source>
</evidence>